<keyword evidence="3" id="KW-1185">Reference proteome</keyword>
<protein>
    <submittedName>
        <fullName evidence="2">Uncharacterized protein</fullName>
    </submittedName>
</protein>
<evidence type="ECO:0000313" key="2">
    <source>
        <dbReference type="EMBL" id="RKQ15884.1"/>
    </source>
</evidence>
<comment type="caution">
    <text evidence="2">The sequence shown here is derived from an EMBL/GenBank/DDBJ whole genome shotgun (WGS) entry which is preliminary data.</text>
</comment>
<sequence>MEFFNFLIVIILFLIIAQTLRFVRKQTFKLKETQESYEQIKKDRKEGLQVQREILNELKRIRKRLDSKE</sequence>
<organism evidence="2 3">
    <name type="scientific">Oceanobacillus bengalensis</name>
    <dbReference type="NCBI Taxonomy" id="1435466"/>
    <lineage>
        <taxon>Bacteria</taxon>
        <taxon>Bacillati</taxon>
        <taxon>Bacillota</taxon>
        <taxon>Bacilli</taxon>
        <taxon>Bacillales</taxon>
        <taxon>Bacillaceae</taxon>
        <taxon>Oceanobacillus</taxon>
    </lineage>
</organism>
<keyword evidence="1" id="KW-1133">Transmembrane helix</keyword>
<reference evidence="2 3" key="1">
    <citation type="journal article" date="2015" name="Antonie Van Leeuwenhoek">
        <title>Oceanobacillus bengalensis sp. nov., a bacterium isolated from seawater of the Bay of Bengal.</title>
        <authorList>
            <person name="Yongchang O."/>
            <person name="Xiang W."/>
            <person name="Wang G."/>
        </authorList>
    </citation>
    <scope>NUCLEOTIDE SEQUENCE [LARGE SCALE GENOMIC DNA]</scope>
    <source>
        <strain evidence="2 3">MCCC 1K00260</strain>
    </source>
</reference>
<dbReference type="EMBL" id="RBZO01000011">
    <property type="protein sequence ID" value="RKQ15884.1"/>
    <property type="molecule type" value="Genomic_DNA"/>
</dbReference>
<dbReference type="Proteomes" id="UP000281813">
    <property type="component" value="Unassembled WGS sequence"/>
</dbReference>
<name>A0A494Z042_9BACI</name>
<proteinExistence type="predicted"/>
<evidence type="ECO:0000313" key="3">
    <source>
        <dbReference type="Proteomes" id="UP000281813"/>
    </source>
</evidence>
<keyword evidence="1" id="KW-0472">Membrane</keyword>
<feature type="transmembrane region" description="Helical" evidence="1">
    <location>
        <begin position="6"/>
        <end position="23"/>
    </location>
</feature>
<dbReference type="RefSeq" id="WP_121130877.1">
    <property type="nucleotide sequence ID" value="NZ_JBHUFK010000062.1"/>
</dbReference>
<gene>
    <name evidence="2" type="ORF">D8M05_08995</name>
</gene>
<accession>A0A494Z042</accession>
<evidence type="ECO:0000256" key="1">
    <source>
        <dbReference type="SAM" id="Phobius"/>
    </source>
</evidence>
<dbReference type="AlphaFoldDB" id="A0A494Z042"/>
<keyword evidence="1" id="KW-0812">Transmembrane</keyword>